<sequence length="510" mass="57065">MSSRFSFTSNEGVKIVNSIVTRLVPKWINGLRKLQLICIPKILNLEDVFAIDAMGGGKSALFGIPILLHLEISQNADSYPLFNVPIRLDPIGVVVTPTKGLANNIVKRLKEDLGINGFAYTSENLSLKRRAGIDIVKEITSCQYRIVCINPEHLCEREWYLISNSTLFRQNIIFACAEEGHPGPPFLSVCLTLGFSGSRFHLICCSNEHSNTKIILHTLTSAIGGTEFPQIIPYLNQQCKTVIHVQTIDLGYCIFMFLFNLTPASSNPLCRIHMYNSLASEKYNKKTIELIDTDPQCQVVIATKALSLGIHVEELRDSIAVGTADTQDNGKQDAEHAGRKEGVIAHRIIFTTTTELNKVRKIVEASGEVSVAAISKVKQTTKTKKETKNPLDPAKVVFLAETVCQVACENIIYDNPPLELSRMDCIQAERLVPCDLCCTHYHIPENHFPPSTDEMTLPPFIMPTITTKKRKPRKKVDKLKEKELEVVGMAFLVYETQLYAEERLVAPHRY</sequence>
<dbReference type="InterPro" id="IPR014001">
    <property type="entry name" value="Helicase_ATP-bd"/>
</dbReference>
<dbReference type="Pfam" id="PF00270">
    <property type="entry name" value="DEAD"/>
    <property type="match status" value="1"/>
</dbReference>
<proteinExistence type="predicted"/>
<dbReference type="Gene3D" id="3.40.50.300">
    <property type="entry name" value="P-loop containing nucleotide triphosphate hydrolases"/>
    <property type="match status" value="2"/>
</dbReference>
<gene>
    <name evidence="2" type="ORF">BT96DRAFT_937720</name>
</gene>
<dbReference type="GO" id="GO:0005524">
    <property type="term" value="F:ATP binding"/>
    <property type="evidence" value="ECO:0007669"/>
    <property type="project" value="InterPro"/>
</dbReference>
<feature type="domain" description="Helicase ATP-binding" evidence="1">
    <location>
        <begin position="27"/>
        <end position="231"/>
    </location>
</feature>
<dbReference type="InterPro" id="IPR027417">
    <property type="entry name" value="P-loop_NTPase"/>
</dbReference>
<dbReference type="SUPFAM" id="SSF52540">
    <property type="entry name" value="P-loop containing nucleoside triphosphate hydrolases"/>
    <property type="match status" value="2"/>
</dbReference>
<dbReference type="GO" id="GO:0003676">
    <property type="term" value="F:nucleic acid binding"/>
    <property type="evidence" value="ECO:0007669"/>
    <property type="project" value="InterPro"/>
</dbReference>
<dbReference type="OrthoDB" id="3260945at2759"/>
<evidence type="ECO:0000259" key="1">
    <source>
        <dbReference type="SMART" id="SM00487"/>
    </source>
</evidence>
<evidence type="ECO:0000313" key="2">
    <source>
        <dbReference type="EMBL" id="KAE9401679.1"/>
    </source>
</evidence>
<reference evidence="2" key="1">
    <citation type="journal article" date="2019" name="Environ. Microbiol.">
        <title>Fungal ecological strategies reflected in gene transcription - a case study of two litter decomposers.</title>
        <authorList>
            <person name="Barbi F."/>
            <person name="Kohler A."/>
            <person name="Barry K."/>
            <person name="Baskaran P."/>
            <person name="Daum C."/>
            <person name="Fauchery L."/>
            <person name="Ihrmark K."/>
            <person name="Kuo A."/>
            <person name="LaButti K."/>
            <person name="Lipzen A."/>
            <person name="Morin E."/>
            <person name="Grigoriev I.V."/>
            <person name="Henrissat B."/>
            <person name="Lindahl B."/>
            <person name="Martin F."/>
        </authorList>
    </citation>
    <scope>NUCLEOTIDE SEQUENCE</scope>
    <source>
        <strain evidence="2">JB14</strain>
    </source>
</reference>
<dbReference type="AlphaFoldDB" id="A0A6A4HTD9"/>
<evidence type="ECO:0000313" key="3">
    <source>
        <dbReference type="Proteomes" id="UP000799118"/>
    </source>
</evidence>
<organism evidence="2 3">
    <name type="scientific">Gymnopus androsaceus JB14</name>
    <dbReference type="NCBI Taxonomy" id="1447944"/>
    <lineage>
        <taxon>Eukaryota</taxon>
        <taxon>Fungi</taxon>
        <taxon>Dikarya</taxon>
        <taxon>Basidiomycota</taxon>
        <taxon>Agaricomycotina</taxon>
        <taxon>Agaricomycetes</taxon>
        <taxon>Agaricomycetidae</taxon>
        <taxon>Agaricales</taxon>
        <taxon>Marasmiineae</taxon>
        <taxon>Omphalotaceae</taxon>
        <taxon>Gymnopus</taxon>
    </lineage>
</organism>
<dbReference type="EMBL" id="ML769443">
    <property type="protein sequence ID" value="KAE9401679.1"/>
    <property type="molecule type" value="Genomic_DNA"/>
</dbReference>
<dbReference type="InterPro" id="IPR011545">
    <property type="entry name" value="DEAD/DEAH_box_helicase_dom"/>
</dbReference>
<accession>A0A6A4HTD9</accession>
<name>A0A6A4HTD9_9AGAR</name>
<keyword evidence="3" id="KW-1185">Reference proteome</keyword>
<dbReference type="SMART" id="SM00487">
    <property type="entry name" value="DEXDc"/>
    <property type="match status" value="1"/>
</dbReference>
<dbReference type="Proteomes" id="UP000799118">
    <property type="component" value="Unassembled WGS sequence"/>
</dbReference>
<protein>
    <recommendedName>
        <fullName evidence="1">Helicase ATP-binding domain-containing protein</fullName>
    </recommendedName>
</protein>